<dbReference type="HOGENOM" id="CLU_035733_0_0_1"/>
<evidence type="ECO:0000313" key="4">
    <source>
        <dbReference type="Proteomes" id="UP000019478"/>
    </source>
</evidence>
<evidence type="ECO:0000256" key="2">
    <source>
        <dbReference type="SAM" id="Phobius"/>
    </source>
</evidence>
<gene>
    <name evidence="3" type="ORF">A1O3_09358</name>
</gene>
<comment type="caution">
    <text evidence="3">The sequence shown here is derived from an EMBL/GenBank/DDBJ whole genome shotgun (WGS) entry which is preliminary data.</text>
</comment>
<feature type="region of interest" description="Disordered" evidence="1">
    <location>
        <begin position="356"/>
        <end position="396"/>
    </location>
</feature>
<dbReference type="eggNOG" id="ENOG502S40Z">
    <property type="taxonomic scope" value="Eukaryota"/>
</dbReference>
<accession>W9XCH7</accession>
<feature type="compositionally biased region" description="Basic and acidic residues" evidence="1">
    <location>
        <begin position="356"/>
        <end position="365"/>
    </location>
</feature>
<feature type="transmembrane region" description="Helical" evidence="2">
    <location>
        <begin position="230"/>
        <end position="254"/>
    </location>
</feature>
<dbReference type="RefSeq" id="XP_007737642.1">
    <property type="nucleotide sequence ID" value="XM_007739452.1"/>
</dbReference>
<evidence type="ECO:0000256" key="1">
    <source>
        <dbReference type="SAM" id="MobiDB-lite"/>
    </source>
</evidence>
<reference evidence="3 4" key="1">
    <citation type="submission" date="2013-03" db="EMBL/GenBank/DDBJ databases">
        <title>The Genome Sequence of Capronia epimyces CBS 606.96.</title>
        <authorList>
            <consortium name="The Broad Institute Genomics Platform"/>
            <person name="Cuomo C."/>
            <person name="de Hoog S."/>
            <person name="Gorbushina A."/>
            <person name="Walker B."/>
            <person name="Young S.K."/>
            <person name="Zeng Q."/>
            <person name="Gargeya S."/>
            <person name="Fitzgerald M."/>
            <person name="Haas B."/>
            <person name="Abouelleil A."/>
            <person name="Allen A.W."/>
            <person name="Alvarado L."/>
            <person name="Arachchi H.M."/>
            <person name="Berlin A.M."/>
            <person name="Chapman S.B."/>
            <person name="Gainer-Dewar J."/>
            <person name="Goldberg J."/>
            <person name="Griggs A."/>
            <person name="Gujja S."/>
            <person name="Hansen M."/>
            <person name="Howarth C."/>
            <person name="Imamovic A."/>
            <person name="Ireland A."/>
            <person name="Larimer J."/>
            <person name="McCowan C."/>
            <person name="Murphy C."/>
            <person name="Pearson M."/>
            <person name="Poon T.W."/>
            <person name="Priest M."/>
            <person name="Roberts A."/>
            <person name="Saif S."/>
            <person name="Shea T."/>
            <person name="Sisk P."/>
            <person name="Sykes S."/>
            <person name="Wortman J."/>
            <person name="Nusbaum C."/>
            <person name="Birren B."/>
        </authorList>
    </citation>
    <scope>NUCLEOTIDE SEQUENCE [LARGE SCALE GENOMIC DNA]</scope>
    <source>
        <strain evidence="3 4">CBS 606.96</strain>
    </source>
</reference>
<name>W9XCH7_9EURO</name>
<keyword evidence="2" id="KW-0472">Membrane</keyword>
<keyword evidence="4" id="KW-1185">Reference proteome</keyword>
<dbReference type="EMBL" id="AMGY01000009">
    <property type="protein sequence ID" value="EXJ78197.1"/>
    <property type="molecule type" value="Genomic_DNA"/>
</dbReference>
<organism evidence="3 4">
    <name type="scientific">Capronia epimyces CBS 606.96</name>
    <dbReference type="NCBI Taxonomy" id="1182542"/>
    <lineage>
        <taxon>Eukaryota</taxon>
        <taxon>Fungi</taxon>
        <taxon>Dikarya</taxon>
        <taxon>Ascomycota</taxon>
        <taxon>Pezizomycotina</taxon>
        <taxon>Eurotiomycetes</taxon>
        <taxon>Chaetothyriomycetidae</taxon>
        <taxon>Chaetothyriales</taxon>
        <taxon>Herpotrichiellaceae</taxon>
        <taxon>Capronia</taxon>
    </lineage>
</organism>
<sequence length="396" mass="44728">MSNLPHLVAGLNAEREKRMQAPIPSRPAQQHAFGPSGTTSSDYNEGGRYDPQLRAVSDPNRPPPRPKTSFEIELERGDEARIARRVHVKKEDLIKRDAEIAAAEEEIRARVASITAKGVEITRRLDYGYYNLLETAGNVVAIITSFQSLSRQSEQLITNFDKETRRLDADTRKRVEAFKSGFEARDGKVQALAERGKRASTKAEDLSIRLENARLIVQNWERREDQVKKVWGHVFGAVWWTSIAVFVLVILVFLAKEWWFHGDPVKAGLVAHNEGSWNQSLRLGGSEGSIAGYNERLLLQGREGTPGAKVPEDVRRLLLDIAEKNRRRKVMFPTLPTQPVDGGTEADDRLNIRRTPKESKNHEITTRIGSLPFSIPGSTDRDRDQEDPRLKMLDDL</sequence>
<feature type="compositionally biased region" description="Basic and acidic residues" evidence="1">
    <location>
        <begin position="379"/>
        <end position="396"/>
    </location>
</feature>
<dbReference type="OrthoDB" id="5419542at2759"/>
<feature type="region of interest" description="Disordered" evidence="1">
    <location>
        <begin position="1"/>
        <end position="69"/>
    </location>
</feature>
<proteinExistence type="predicted"/>
<keyword evidence="2" id="KW-0812">Transmembrane</keyword>
<evidence type="ECO:0000313" key="3">
    <source>
        <dbReference type="EMBL" id="EXJ78197.1"/>
    </source>
</evidence>
<keyword evidence="2" id="KW-1133">Transmembrane helix</keyword>
<dbReference type="STRING" id="1182542.W9XCH7"/>
<dbReference type="AlphaFoldDB" id="W9XCH7"/>
<protein>
    <submittedName>
        <fullName evidence="3">Uncharacterized protein</fullName>
    </submittedName>
</protein>
<dbReference type="Proteomes" id="UP000019478">
    <property type="component" value="Unassembled WGS sequence"/>
</dbReference>
<dbReference type="GeneID" id="19173442"/>